<sequence length="544" mass="63767">MKKLYKTTIFIILSLLLLGIYLYVDSNHGSLHNQILSTDILSYEQIEQLSAGKKDAFMQPEITFNDDSIAYDSEQNMLLIPQNLSEDQYDGKLSVSDGKLYFLEDEEGFSNKSESISQNRVFRLFWIRDTQVWMYNVYFTGMPVMCLSTNATIYCEESEKDDDEDIDDILKWEGNVWLSDPYHTSTSFQITDCNWHKRGATTMNYEKAGYKLNLDHKKSFLGMRKDDDWILNALYDDEGLIHNKLSYQVWQEIASSNSVANDEGISMEYVELFVDQEYRGVYGLSERIDKKSASLSSHDILYKYRSQEFASEADFYPCGQEPESPIVTIEYPKDFDDSDWNPMRTWISMFNTEQTPDYEKAKSLLNMENAIDYNLFNQLIYGMDNIMKNVYFKAEYQSNGSYQFIKIPWDLNMTWGNSWVDDYNCGFNRYKEENITSSGGFSEDMISLYQVTPPEISEQLLTRWQELRQEIITPESIIQMLDQELAYLHGSGAYARNLQKWPPTCDHWQESQLYEYIYGRIAFLDSYYSDLYKSSHNQESGNQY</sequence>
<keyword evidence="3" id="KW-1185">Reference proteome</keyword>
<comment type="caution">
    <text evidence="2">The sequence shown here is derived from an EMBL/GenBank/DDBJ whole genome shotgun (WGS) entry which is preliminary data.</text>
</comment>
<dbReference type="GO" id="GO:0016301">
    <property type="term" value="F:kinase activity"/>
    <property type="evidence" value="ECO:0007669"/>
    <property type="project" value="UniProtKB-KW"/>
</dbReference>
<accession>A0ABT2SYM0</accession>
<keyword evidence="1" id="KW-0472">Membrane</keyword>
<evidence type="ECO:0000256" key="1">
    <source>
        <dbReference type="SAM" id="Phobius"/>
    </source>
</evidence>
<dbReference type="Pfam" id="PF08757">
    <property type="entry name" value="CotH"/>
    <property type="match status" value="1"/>
</dbReference>
<keyword evidence="2" id="KW-0808">Transferase</keyword>
<dbReference type="RefSeq" id="WP_262572513.1">
    <property type="nucleotide sequence ID" value="NZ_JAOQKJ010000001.1"/>
</dbReference>
<dbReference type="InterPro" id="IPR014867">
    <property type="entry name" value="Spore_coat_CotH_CotH2/3/7"/>
</dbReference>
<protein>
    <submittedName>
        <fullName evidence="2">CotH kinase family protein</fullName>
    </submittedName>
</protein>
<keyword evidence="1" id="KW-0812">Transmembrane</keyword>
<name>A0ABT2SYM0_9FIRM</name>
<proteinExistence type="predicted"/>
<keyword evidence="1" id="KW-1133">Transmembrane helix</keyword>
<organism evidence="2 3">
    <name type="scientific">Suilimivivens aceti</name>
    <dbReference type="NCBI Taxonomy" id="2981774"/>
    <lineage>
        <taxon>Bacteria</taxon>
        <taxon>Bacillati</taxon>
        <taxon>Bacillota</taxon>
        <taxon>Clostridia</taxon>
        <taxon>Lachnospirales</taxon>
        <taxon>Lachnospiraceae</taxon>
        <taxon>Suilimivivens</taxon>
    </lineage>
</organism>
<dbReference type="EMBL" id="JAOQKJ010000001">
    <property type="protein sequence ID" value="MCU6743102.1"/>
    <property type="molecule type" value="Genomic_DNA"/>
</dbReference>
<gene>
    <name evidence="2" type="ORF">OCV77_01045</name>
</gene>
<evidence type="ECO:0000313" key="3">
    <source>
        <dbReference type="Proteomes" id="UP001652432"/>
    </source>
</evidence>
<keyword evidence="2" id="KW-0418">Kinase</keyword>
<feature type="transmembrane region" description="Helical" evidence="1">
    <location>
        <begin position="7"/>
        <end position="24"/>
    </location>
</feature>
<reference evidence="2 3" key="1">
    <citation type="journal article" date="2021" name="ISME Commun">
        <title>Automated analysis of genomic sequences facilitates high-throughput and comprehensive description of bacteria.</title>
        <authorList>
            <person name="Hitch T.C.A."/>
        </authorList>
    </citation>
    <scope>NUCLEOTIDE SEQUENCE [LARGE SCALE GENOMIC DNA]</scope>
    <source>
        <strain evidence="2 3">Sanger_18</strain>
    </source>
</reference>
<dbReference type="Proteomes" id="UP001652432">
    <property type="component" value="Unassembled WGS sequence"/>
</dbReference>
<evidence type="ECO:0000313" key="2">
    <source>
        <dbReference type="EMBL" id="MCU6743102.1"/>
    </source>
</evidence>